<keyword evidence="8" id="KW-1185">Reference proteome</keyword>
<feature type="compositionally biased region" description="Polar residues" evidence="5">
    <location>
        <begin position="176"/>
        <end position="186"/>
    </location>
</feature>
<feature type="region of interest" description="Disordered" evidence="5">
    <location>
        <begin position="265"/>
        <end position="285"/>
    </location>
</feature>
<feature type="domain" description="RING-type" evidence="6">
    <location>
        <begin position="781"/>
        <end position="824"/>
    </location>
</feature>
<feature type="compositionally biased region" description="Basic and acidic residues" evidence="5">
    <location>
        <begin position="657"/>
        <end position="667"/>
    </location>
</feature>
<evidence type="ECO:0000256" key="5">
    <source>
        <dbReference type="SAM" id="MobiDB-lite"/>
    </source>
</evidence>
<dbReference type="EMBL" id="AMGW01000004">
    <property type="protein sequence ID" value="EXJ58115.1"/>
    <property type="molecule type" value="Genomic_DNA"/>
</dbReference>
<dbReference type="SUPFAM" id="SSF57850">
    <property type="entry name" value="RING/U-box"/>
    <property type="match status" value="1"/>
</dbReference>
<feature type="compositionally biased region" description="Polar residues" evidence="5">
    <location>
        <begin position="265"/>
        <end position="279"/>
    </location>
</feature>
<protein>
    <recommendedName>
        <fullName evidence="6">RING-type domain-containing protein</fullName>
    </recommendedName>
</protein>
<dbReference type="eggNOG" id="KOG0800">
    <property type="taxonomic scope" value="Eukaryota"/>
</dbReference>
<dbReference type="CDD" id="cd16461">
    <property type="entry name" value="RING-H2_EL5-like"/>
    <property type="match status" value="1"/>
</dbReference>
<dbReference type="Gene3D" id="3.30.40.10">
    <property type="entry name" value="Zinc/RING finger domain, C3HC4 (zinc finger)"/>
    <property type="match status" value="1"/>
</dbReference>
<dbReference type="OrthoDB" id="8062037at2759"/>
<comment type="caution">
    <text evidence="7">The sequence shown here is derived from an EMBL/GenBank/DDBJ whole genome shotgun (WGS) entry which is preliminary data.</text>
</comment>
<dbReference type="AlphaFoldDB" id="W9VZH6"/>
<dbReference type="Pfam" id="PF13639">
    <property type="entry name" value="zf-RING_2"/>
    <property type="match status" value="1"/>
</dbReference>
<feature type="compositionally biased region" description="Polar residues" evidence="5">
    <location>
        <begin position="618"/>
        <end position="629"/>
    </location>
</feature>
<dbReference type="GO" id="GO:0008270">
    <property type="term" value="F:zinc ion binding"/>
    <property type="evidence" value="ECO:0007669"/>
    <property type="project" value="UniProtKB-KW"/>
</dbReference>
<feature type="compositionally biased region" description="Polar residues" evidence="5">
    <location>
        <begin position="46"/>
        <end position="62"/>
    </location>
</feature>
<reference evidence="7 8" key="1">
    <citation type="submission" date="2013-03" db="EMBL/GenBank/DDBJ databases">
        <title>The Genome Sequence of Cladophialophora yegresii CBS 114405.</title>
        <authorList>
            <consortium name="The Broad Institute Genomics Platform"/>
            <person name="Cuomo C."/>
            <person name="de Hoog S."/>
            <person name="Gorbushina A."/>
            <person name="Walker B."/>
            <person name="Young S.K."/>
            <person name="Zeng Q."/>
            <person name="Gargeya S."/>
            <person name="Fitzgerald M."/>
            <person name="Haas B."/>
            <person name="Abouelleil A."/>
            <person name="Allen A.W."/>
            <person name="Alvarado L."/>
            <person name="Arachchi H.M."/>
            <person name="Berlin A.M."/>
            <person name="Chapman S.B."/>
            <person name="Gainer-Dewar J."/>
            <person name="Goldberg J."/>
            <person name="Griggs A."/>
            <person name="Gujja S."/>
            <person name="Hansen M."/>
            <person name="Howarth C."/>
            <person name="Imamovic A."/>
            <person name="Ireland A."/>
            <person name="Larimer J."/>
            <person name="McCowan C."/>
            <person name="Murphy C."/>
            <person name="Pearson M."/>
            <person name="Poon T.W."/>
            <person name="Priest M."/>
            <person name="Roberts A."/>
            <person name="Saif S."/>
            <person name="Shea T."/>
            <person name="Sisk P."/>
            <person name="Sykes S."/>
            <person name="Wortman J."/>
            <person name="Nusbaum C."/>
            <person name="Birren B."/>
        </authorList>
    </citation>
    <scope>NUCLEOTIDE SEQUENCE [LARGE SCALE GENOMIC DNA]</scope>
    <source>
        <strain evidence="7 8">CBS 114405</strain>
    </source>
</reference>
<dbReference type="PANTHER" id="PTHR45969:SF69">
    <property type="entry name" value="FINGER DOMAIN PROTEIN, PUTATIVE (AFU_ORTHOLOGUE AFUA_3G12190)-RELATED"/>
    <property type="match status" value="1"/>
</dbReference>
<dbReference type="HOGENOM" id="CLU_010911_0_0_1"/>
<feature type="compositionally biased region" description="Low complexity" evidence="5">
    <location>
        <begin position="832"/>
        <end position="847"/>
    </location>
</feature>
<feature type="compositionally biased region" description="Polar residues" evidence="5">
    <location>
        <begin position="72"/>
        <end position="87"/>
    </location>
</feature>
<accession>W9VZH6</accession>
<organism evidence="7 8">
    <name type="scientific">Cladophialophora yegresii CBS 114405</name>
    <dbReference type="NCBI Taxonomy" id="1182544"/>
    <lineage>
        <taxon>Eukaryota</taxon>
        <taxon>Fungi</taxon>
        <taxon>Dikarya</taxon>
        <taxon>Ascomycota</taxon>
        <taxon>Pezizomycotina</taxon>
        <taxon>Eurotiomycetes</taxon>
        <taxon>Chaetothyriomycetidae</taxon>
        <taxon>Chaetothyriales</taxon>
        <taxon>Herpotrichiellaceae</taxon>
        <taxon>Cladophialophora</taxon>
    </lineage>
</organism>
<evidence type="ECO:0000313" key="8">
    <source>
        <dbReference type="Proteomes" id="UP000019473"/>
    </source>
</evidence>
<evidence type="ECO:0000259" key="6">
    <source>
        <dbReference type="PROSITE" id="PS50089"/>
    </source>
</evidence>
<feature type="compositionally biased region" description="Basic and acidic residues" evidence="5">
    <location>
        <begin position="190"/>
        <end position="200"/>
    </location>
</feature>
<dbReference type="PANTHER" id="PTHR45969">
    <property type="entry name" value="RING ZINC FINGER PROTEIN-RELATED"/>
    <property type="match status" value="1"/>
</dbReference>
<feature type="compositionally biased region" description="Pro residues" evidence="5">
    <location>
        <begin position="593"/>
        <end position="602"/>
    </location>
</feature>
<feature type="compositionally biased region" description="Polar residues" evidence="5">
    <location>
        <begin position="566"/>
        <end position="589"/>
    </location>
</feature>
<dbReference type="STRING" id="1182544.W9VZH6"/>
<feature type="region of interest" description="Disordered" evidence="5">
    <location>
        <begin position="146"/>
        <end position="235"/>
    </location>
</feature>
<feature type="compositionally biased region" description="Polar residues" evidence="5">
    <location>
        <begin position="1"/>
        <end position="16"/>
    </location>
</feature>
<evidence type="ECO:0000256" key="3">
    <source>
        <dbReference type="ARBA" id="ARBA00022833"/>
    </source>
</evidence>
<dbReference type="GO" id="GO:0016567">
    <property type="term" value="P:protein ubiquitination"/>
    <property type="evidence" value="ECO:0007669"/>
    <property type="project" value="TreeGrafter"/>
</dbReference>
<keyword evidence="3" id="KW-0862">Zinc</keyword>
<name>W9VZH6_9EURO</name>
<evidence type="ECO:0000256" key="1">
    <source>
        <dbReference type="ARBA" id="ARBA00022723"/>
    </source>
</evidence>
<dbReference type="SMART" id="SM00184">
    <property type="entry name" value="RING"/>
    <property type="match status" value="1"/>
</dbReference>
<feature type="region of interest" description="Disordered" evidence="5">
    <location>
        <begin position="529"/>
        <end position="688"/>
    </location>
</feature>
<dbReference type="InterPro" id="IPR001841">
    <property type="entry name" value="Znf_RING"/>
</dbReference>
<dbReference type="GeneID" id="19180123"/>
<gene>
    <name evidence="7" type="ORF">A1O7_05539</name>
</gene>
<evidence type="ECO:0000256" key="4">
    <source>
        <dbReference type="PROSITE-ProRule" id="PRU00175"/>
    </source>
</evidence>
<feature type="region of interest" description="Disordered" evidence="5">
    <location>
        <begin position="828"/>
        <end position="847"/>
    </location>
</feature>
<dbReference type="Proteomes" id="UP000019473">
    <property type="component" value="Unassembled WGS sequence"/>
</dbReference>
<proteinExistence type="predicted"/>
<evidence type="ECO:0000313" key="7">
    <source>
        <dbReference type="EMBL" id="EXJ58115.1"/>
    </source>
</evidence>
<evidence type="ECO:0000256" key="2">
    <source>
        <dbReference type="ARBA" id="ARBA00022771"/>
    </source>
</evidence>
<dbReference type="VEuPathDB" id="FungiDB:A1O7_05539"/>
<keyword evidence="2 4" id="KW-0863">Zinc-finger</keyword>
<dbReference type="InterPro" id="IPR013083">
    <property type="entry name" value="Znf_RING/FYVE/PHD"/>
</dbReference>
<sequence length="847" mass="91702">MGNTSSALRAQVNNGESGEAMNTRDANETTVGDAGTQRSRSRLARRNTQTLRAAGQRASTLYDTFRRHRSAESMSSSPNAGHSTPSPSEMEYEQENRPLVATGDVDMGDAIPTPIVSPSPIRRRSTMSRLGSRLLPDAVARGLLNSGEETAEEGRALRHGLSGRLRPSVYERQPNADGTSRLSLTGSIRRRGDNRTESRRRTIRGPFPLLQSTSGARDRRDSFDGDGEANLRDLPSMGTAGLRHWNRFSRVRDSMSVSQRISSLFRQSSEQLQSTQSGRESPVRPARVTFADESDHLLLSNASADHRHENDEAPHELDAVEPEARTLLPSPRVTSGMSTIRRFQPGLRSRSTRLIRRGEHPPLSQVLQLAAAAIAAQLSGHATAGSTGGRHLGGDTFDGSIQNFVQTLQDAATAQAGENIDMNASDGDLPPVNFMRVFQFPNDENGSPIASQAQARDVDQMDLDTITGPGDNDRSVTLVLVGVRSLPHGSDASGGENGTLGPSLDTLLSLPFLPPANVLRNGSSGALFRRSEGRNRHAARRHSMTNFSFPAQYESQRHQRTRTHNSRLSSHSDQIAPTTPDTGPGSTLVSESPPGPHPPPSTPADIRSGHATPIRRPSSASATANQTLSDLDEDRPQQELDNPPYETSFNAARQRRRSDSEFARRPELGSGAARRNGMVEPDPPPAGAGRSWLIYVVGTNVSPDHPAFAMPSLFTDNPSYEDMQMLSTLLGPVKPPVATQEDVSAAGGVFRLVVHEPGFLGQPLTEDNDSSTLVINLGERCLICLADYEVSEDVRRLDKCKHVYHRECIDEWLTTGRNSCPMCRGQGVQEKTASSTPNAAPASSASL</sequence>
<dbReference type="PROSITE" id="PS50089">
    <property type="entry name" value="ZF_RING_2"/>
    <property type="match status" value="1"/>
</dbReference>
<dbReference type="GO" id="GO:0061630">
    <property type="term" value="F:ubiquitin protein ligase activity"/>
    <property type="evidence" value="ECO:0007669"/>
    <property type="project" value="TreeGrafter"/>
</dbReference>
<keyword evidence="1" id="KW-0479">Metal-binding</keyword>
<dbReference type="RefSeq" id="XP_007757738.1">
    <property type="nucleotide sequence ID" value="XM_007759548.1"/>
</dbReference>
<feature type="region of interest" description="Disordered" evidence="5">
    <location>
        <begin position="1"/>
        <end position="124"/>
    </location>
</feature>